<evidence type="ECO:0000313" key="3">
    <source>
        <dbReference type="Proteomes" id="UP001189429"/>
    </source>
</evidence>
<protein>
    <submittedName>
        <fullName evidence="2">Uncharacterized protein</fullName>
    </submittedName>
</protein>
<accession>A0ABN9R640</accession>
<proteinExistence type="predicted"/>
<sequence>MIGLGLGWNVWEPRDGFYAGTAVGVPRLSIPSTNMQGAGQGFRTFEPEFVGTVPSWPSGLSMAAARDQSLLGRDARGGDWRRVPGPGVSTWSSDRALTSRA</sequence>
<evidence type="ECO:0000313" key="2">
    <source>
        <dbReference type="EMBL" id="CAK0814284.1"/>
    </source>
</evidence>
<organism evidence="2 3">
    <name type="scientific">Prorocentrum cordatum</name>
    <dbReference type="NCBI Taxonomy" id="2364126"/>
    <lineage>
        <taxon>Eukaryota</taxon>
        <taxon>Sar</taxon>
        <taxon>Alveolata</taxon>
        <taxon>Dinophyceae</taxon>
        <taxon>Prorocentrales</taxon>
        <taxon>Prorocentraceae</taxon>
        <taxon>Prorocentrum</taxon>
    </lineage>
</organism>
<reference evidence="2" key="1">
    <citation type="submission" date="2023-10" db="EMBL/GenBank/DDBJ databases">
        <authorList>
            <person name="Chen Y."/>
            <person name="Shah S."/>
            <person name="Dougan E. K."/>
            <person name="Thang M."/>
            <person name="Chan C."/>
        </authorList>
    </citation>
    <scope>NUCLEOTIDE SEQUENCE [LARGE SCALE GENOMIC DNA]</scope>
</reference>
<dbReference type="EMBL" id="CAUYUJ010005592">
    <property type="protein sequence ID" value="CAK0814284.1"/>
    <property type="molecule type" value="Genomic_DNA"/>
</dbReference>
<comment type="caution">
    <text evidence="2">The sequence shown here is derived from an EMBL/GenBank/DDBJ whole genome shotgun (WGS) entry which is preliminary data.</text>
</comment>
<keyword evidence="3" id="KW-1185">Reference proteome</keyword>
<feature type="region of interest" description="Disordered" evidence="1">
    <location>
        <begin position="74"/>
        <end position="101"/>
    </location>
</feature>
<dbReference type="Proteomes" id="UP001189429">
    <property type="component" value="Unassembled WGS sequence"/>
</dbReference>
<evidence type="ECO:0000256" key="1">
    <source>
        <dbReference type="SAM" id="MobiDB-lite"/>
    </source>
</evidence>
<feature type="compositionally biased region" description="Polar residues" evidence="1">
    <location>
        <begin position="89"/>
        <end position="101"/>
    </location>
</feature>
<gene>
    <name evidence="2" type="ORF">PCOR1329_LOCUS17934</name>
</gene>
<name>A0ABN9R640_9DINO</name>